<proteinExistence type="predicted"/>
<accession>X1FHS8</accession>
<sequence length="249" mass="28698">IRNPIPRDRDEADLNKDSVKLISPDVDTLKWHVTEEERLSNKIYRSVVGVDQNVLNDAAKNEKQIDSTFESQLSVLFRVKRNFEIINKFADSTIARLRYGDSFVGCQIDYGTRFFLKDVNELHEDFAAAKDAGASETILSQIQDNILDTKYKEDYHSRERAEIIRDLDPMPEKTTTETIEIFDKGGTDQINFIIKSNLSKFVRKFERENISLVEFAADMNYASKINIILNQFRSYAESEQRPGDPNQGD</sequence>
<evidence type="ECO:0000313" key="1">
    <source>
        <dbReference type="EMBL" id="GAH44492.1"/>
    </source>
</evidence>
<dbReference type="EMBL" id="BARU01008723">
    <property type="protein sequence ID" value="GAH44492.1"/>
    <property type="molecule type" value="Genomic_DNA"/>
</dbReference>
<dbReference type="AlphaFoldDB" id="X1FHS8"/>
<name>X1FHS8_9ZZZZ</name>
<comment type="caution">
    <text evidence="1">The sequence shown here is derived from an EMBL/GenBank/DDBJ whole genome shotgun (WGS) entry which is preliminary data.</text>
</comment>
<organism evidence="1">
    <name type="scientific">marine sediment metagenome</name>
    <dbReference type="NCBI Taxonomy" id="412755"/>
    <lineage>
        <taxon>unclassified sequences</taxon>
        <taxon>metagenomes</taxon>
        <taxon>ecological metagenomes</taxon>
    </lineage>
</organism>
<protein>
    <submittedName>
        <fullName evidence="1">Uncharacterized protein</fullName>
    </submittedName>
</protein>
<gene>
    <name evidence="1" type="ORF">S03H2_16976</name>
</gene>
<reference evidence="1" key="1">
    <citation type="journal article" date="2014" name="Front. Microbiol.">
        <title>High frequency of phylogenetically diverse reductive dehalogenase-homologous genes in deep subseafloor sedimentary metagenomes.</title>
        <authorList>
            <person name="Kawai M."/>
            <person name="Futagami T."/>
            <person name="Toyoda A."/>
            <person name="Takaki Y."/>
            <person name="Nishi S."/>
            <person name="Hori S."/>
            <person name="Arai W."/>
            <person name="Tsubouchi T."/>
            <person name="Morono Y."/>
            <person name="Uchiyama I."/>
            <person name="Ito T."/>
            <person name="Fujiyama A."/>
            <person name="Inagaki F."/>
            <person name="Takami H."/>
        </authorList>
    </citation>
    <scope>NUCLEOTIDE SEQUENCE</scope>
    <source>
        <strain evidence="1">Expedition CK06-06</strain>
    </source>
</reference>
<feature type="non-terminal residue" evidence="1">
    <location>
        <position position="1"/>
    </location>
</feature>